<feature type="transmembrane region" description="Helical" evidence="1">
    <location>
        <begin position="330"/>
        <end position="354"/>
    </location>
</feature>
<keyword evidence="1" id="KW-1133">Transmembrane helix</keyword>
<feature type="transmembrane region" description="Helical" evidence="1">
    <location>
        <begin position="145"/>
        <end position="164"/>
    </location>
</feature>
<dbReference type="AlphaFoldDB" id="A0AA36MU75"/>
<feature type="transmembrane region" description="Helical" evidence="1">
    <location>
        <begin position="242"/>
        <end position="267"/>
    </location>
</feature>
<name>A0AA36MU75_9DINO</name>
<protein>
    <submittedName>
        <fullName evidence="2">Uncharacterized protein</fullName>
    </submittedName>
</protein>
<evidence type="ECO:0000313" key="3">
    <source>
        <dbReference type="Proteomes" id="UP001178507"/>
    </source>
</evidence>
<proteinExistence type="predicted"/>
<keyword evidence="3" id="KW-1185">Reference proteome</keyword>
<feature type="transmembrane region" description="Helical" evidence="1">
    <location>
        <begin position="49"/>
        <end position="70"/>
    </location>
</feature>
<keyword evidence="1" id="KW-0812">Transmembrane</keyword>
<dbReference type="Proteomes" id="UP001178507">
    <property type="component" value="Unassembled WGS sequence"/>
</dbReference>
<feature type="transmembrane region" description="Helical" evidence="1">
    <location>
        <begin position="23"/>
        <end position="43"/>
    </location>
</feature>
<evidence type="ECO:0000313" key="2">
    <source>
        <dbReference type="EMBL" id="CAJ1386190.1"/>
    </source>
</evidence>
<keyword evidence="1" id="KW-0472">Membrane</keyword>
<feature type="transmembrane region" description="Helical" evidence="1">
    <location>
        <begin position="360"/>
        <end position="380"/>
    </location>
</feature>
<gene>
    <name evidence="2" type="ORF">EVOR1521_LOCUS12623</name>
</gene>
<feature type="transmembrane region" description="Helical" evidence="1">
    <location>
        <begin position="82"/>
        <end position="100"/>
    </location>
</feature>
<accession>A0AA36MU75</accession>
<reference evidence="2" key="1">
    <citation type="submission" date="2023-08" db="EMBL/GenBank/DDBJ databases">
        <authorList>
            <person name="Chen Y."/>
            <person name="Shah S."/>
            <person name="Dougan E. K."/>
            <person name="Thang M."/>
            <person name="Chan C."/>
        </authorList>
    </citation>
    <scope>NUCLEOTIDE SEQUENCE</scope>
</reference>
<sequence>MAEKEKENEKPALRPAPAELKRFTLVVAIFALMNGMIGTFVQGEFAADLLVSSVVAVVANVIAPSGCYALRVFGSSLRPKQALIGCAVANVSGLGVALVWESLLVMFWGFTSTTALATVALQYLEDLCRHFGASDAEKEKWQAEMMPWPVLTMLAGFMLSPLFFSSLVQSQAGSFCVMGLTLPLLFQLPDVASTRQPVPSWSVAQLRPMLPVVLCAALQGVRNLCRETLLGPSLIIRFMPDYWSWAQMNVAGVFGGVVGQSMSLVMLQQPANPGFIAVLMALCPILFLIELMTSSYKVLLLATFCSALLKVLTAPMFWKICGLPDGQLQVCQQAFAFFDGVLGFVVPLSTLAVTTSVSPYGGAALLTVSGVVLPALAWRLPAEKRD</sequence>
<evidence type="ECO:0000256" key="1">
    <source>
        <dbReference type="SAM" id="Phobius"/>
    </source>
</evidence>
<organism evidence="2 3">
    <name type="scientific">Effrenium voratum</name>
    <dbReference type="NCBI Taxonomy" id="2562239"/>
    <lineage>
        <taxon>Eukaryota</taxon>
        <taxon>Sar</taxon>
        <taxon>Alveolata</taxon>
        <taxon>Dinophyceae</taxon>
        <taxon>Suessiales</taxon>
        <taxon>Symbiodiniaceae</taxon>
        <taxon>Effrenium</taxon>
    </lineage>
</organism>
<feature type="transmembrane region" description="Helical" evidence="1">
    <location>
        <begin position="274"/>
        <end position="292"/>
    </location>
</feature>
<dbReference type="EMBL" id="CAUJNA010001336">
    <property type="protein sequence ID" value="CAJ1386190.1"/>
    <property type="molecule type" value="Genomic_DNA"/>
</dbReference>
<feature type="transmembrane region" description="Helical" evidence="1">
    <location>
        <begin position="298"/>
        <end position="318"/>
    </location>
</feature>
<comment type="caution">
    <text evidence="2">The sequence shown here is derived from an EMBL/GenBank/DDBJ whole genome shotgun (WGS) entry which is preliminary data.</text>
</comment>